<sequence>MAADTLKIQPTSKRPGLLRSESGAVAIEFGILALPFFALLGAIMQSAVVFLTAEVFDSAVKDASRQIRTGQVQNAGFDLDQFRGLVCDHTFGLMDCSAIFFRIDRVDSFSVADATVPIECDEDEGECEWSEAQTFKAGGGSDVILIEAYYRQSILVDLGLNNLGNLADGTRLLSSVHLFQNEPFGG</sequence>
<comment type="caution">
    <text evidence="3">The sequence shown here is derived from an EMBL/GenBank/DDBJ whole genome shotgun (WGS) entry which is preliminary data.</text>
</comment>
<evidence type="ECO:0000259" key="2">
    <source>
        <dbReference type="Pfam" id="PF07811"/>
    </source>
</evidence>
<reference evidence="3" key="2">
    <citation type="submission" date="2020-09" db="EMBL/GenBank/DDBJ databases">
        <authorList>
            <person name="Sun Q."/>
            <person name="Kim S."/>
        </authorList>
    </citation>
    <scope>NUCLEOTIDE SEQUENCE</scope>
    <source>
        <strain evidence="3">KCTC 32437</strain>
    </source>
</reference>
<dbReference type="Pfam" id="PF07811">
    <property type="entry name" value="TadE"/>
    <property type="match status" value="1"/>
</dbReference>
<dbReference type="RefSeq" id="WP_189426535.1">
    <property type="nucleotide sequence ID" value="NZ_BMZE01000003.1"/>
</dbReference>
<evidence type="ECO:0000313" key="3">
    <source>
        <dbReference type="EMBL" id="GHA31973.1"/>
    </source>
</evidence>
<dbReference type="AlphaFoldDB" id="A0A918SCC2"/>
<reference evidence="3" key="1">
    <citation type="journal article" date="2014" name="Int. J. Syst. Evol. Microbiol.">
        <title>Complete genome sequence of Corynebacterium casei LMG S-19264T (=DSM 44701T), isolated from a smear-ripened cheese.</title>
        <authorList>
            <consortium name="US DOE Joint Genome Institute (JGI-PGF)"/>
            <person name="Walter F."/>
            <person name="Albersmeier A."/>
            <person name="Kalinowski J."/>
            <person name="Ruckert C."/>
        </authorList>
    </citation>
    <scope>NUCLEOTIDE SEQUENCE</scope>
    <source>
        <strain evidence="3">KCTC 32437</strain>
    </source>
</reference>
<proteinExistence type="predicted"/>
<name>A0A918SCC2_9HYPH</name>
<dbReference type="Proteomes" id="UP000646579">
    <property type="component" value="Unassembled WGS sequence"/>
</dbReference>
<organism evidence="3 4">
    <name type="scientific">Devosia pacifica</name>
    <dbReference type="NCBI Taxonomy" id="1335967"/>
    <lineage>
        <taxon>Bacteria</taxon>
        <taxon>Pseudomonadati</taxon>
        <taxon>Pseudomonadota</taxon>
        <taxon>Alphaproteobacteria</taxon>
        <taxon>Hyphomicrobiales</taxon>
        <taxon>Devosiaceae</taxon>
        <taxon>Devosia</taxon>
    </lineage>
</organism>
<keyword evidence="1" id="KW-0472">Membrane</keyword>
<accession>A0A918SCC2</accession>
<protein>
    <submittedName>
        <fullName evidence="3">Pilus biosynthesis protein TadE</fullName>
    </submittedName>
</protein>
<dbReference type="EMBL" id="BMZE01000003">
    <property type="protein sequence ID" value="GHA31973.1"/>
    <property type="molecule type" value="Genomic_DNA"/>
</dbReference>
<feature type="transmembrane region" description="Helical" evidence="1">
    <location>
        <begin position="29"/>
        <end position="51"/>
    </location>
</feature>
<feature type="domain" description="TadE-like" evidence="2">
    <location>
        <begin position="23"/>
        <end position="65"/>
    </location>
</feature>
<keyword evidence="4" id="KW-1185">Reference proteome</keyword>
<gene>
    <name evidence="3" type="ORF">GCM10007989_30050</name>
</gene>
<keyword evidence="1" id="KW-0812">Transmembrane</keyword>
<keyword evidence="1" id="KW-1133">Transmembrane helix</keyword>
<dbReference type="InterPro" id="IPR012495">
    <property type="entry name" value="TadE-like_dom"/>
</dbReference>
<evidence type="ECO:0000256" key="1">
    <source>
        <dbReference type="SAM" id="Phobius"/>
    </source>
</evidence>
<evidence type="ECO:0000313" key="4">
    <source>
        <dbReference type="Proteomes" id="UP000646579"/>
    </source>
</evidence>